<dbReference type="PANTHER" id="PTHR10612:SF62">
    <property type="entry name" value="LIPOCALIN_CYTOSOLIC FATTY-ACID BINDING DOMAIN-CONTAINING PROTEIN"/>
    <property type="match status" value="1"/>
</dbReference>
<evidence type="ECO:0000256" key="11">
    <source>
        <dbReference type="PIRNR" id="PIRNR036893"/>
    </source>
</evidence>
<reference evidence="13" key="1">
    <citation type="submission" date="2022-01" db="EMBL/GenBank/DDBJ databases">
        <authorList>
            <person name="Braso-Vives M."/>
        </authorList>
    </citation>
    <scope>NUCLEOTIDE SEQUENCE</scope>
</reference>
<dbReference type="PRINTS" id="PR01273">
    <property type="entry name" value="INVTBRTCOLOR"/>
</dbReference>
<protein>
    <recommendedName>
        <fullName evidence="3">Apolipoprotein D</fullName>
    </recommendedName>
</protein>
<evidence type="ECO:0000256" key="4">
    <source>
        <dbReference type="ARBA" id="ARBA00022448"/>
    </source>
</evidence>
<evidence type="ECO:0000256" key="7">
    <source>
        <dbReference type="ARBA" id="ARBA00023121"/>
    </source>
</evidence>
<evidence type="ECO:0000256" key="6">
    <source>
        <dbReference type="ARBA" id="ARBA00022729"/>
    </source>
</evidence>
<dbReference type="AlphaFoldDB" id="A0A8K0AAB5"/>
<evidence type="ECO:0000313" key="14">
    <source>
        <dbReference type="Proteomes" id="UP000838412"/>
    </source>
</evidence>
<name>A0A8K0AAB5_BRALA</name>
<comment type="subcellular location">
    <subcellularLocation>
        <location evidence="1">Secreted</location>
    </subcellularLocation>
</comment>
<feature type="domain" description="Lipocalin/cytosolic fatty-acid binding" evidence="12">
    <location>
        <begin position="37"/>
        <end position="180"/>
    </location>
</feature>
<dbReference type="SUPFAM" id="SSF50814">
    <property type="entry name" value="Lipocalins"/>
    <property type="match status" value="1"/>
</dbReference>
<dbReference type="CDD" id="cd19437">
    <property type="entry name" value="lipocalin_apoD-like"/>
    <property type="match status" value="1"/>
</dbReference>
<keyword evidence="5" id="KW-0964">Secreted</keyword>
<evidence type="ECO:0000256" key="1">
    <source>
        <dbReference type="ARBA" id="ARBA00004613"/>
    </source>
</evidence>
<dbReference type="InterPro" id="IPR000566">
    <property type="entry name" value="Lipocln_cytosolic_FA-bd_dom"/>
</dbReference>
<dbReference type="OrthoDB" id="565904at2759"/>
<keyword evidence="10" id="KW-0873">Pyrrolidone carboxylic acid</keyword>
<dbReference type="FunFam" id="2.40.128.20:FF:000003">
    <property type="entry name" value="Apolipoprotein D"/>
    <property type="match status" value="1"/>
</dbReference>
<dbReference type="Pfam" id="PF08212">
    <property type="entry name" value="Lipocalin_2"/>
    <property type="match status" value="1"/>
</dbReference>
<keyword evidence="9" id="KW-0325">Glycoprotein</keyword>
<dbReference type="Proteomes" id="UP000838412">
    <property type="component" value="Chromosome 8"/>
</dbReference>
<dbReference type="PANTHER" id="PTHR10612">
    <property type="entry name" value="APOLIPOPROTEIN D"/>
    <property type="match status" value="1"/>
</dbReference>
<dbReference type="EMBL" id="OV696693">
    <property type="protein sequence ID" value="CAH1271007.1"/>
    <property type="molecule type" value="Genomic_DNA"/>
</dbReference>
<keyword evidence="4" id="KW-0813">Transport</keyword>
<organism evidence="13 14">
    <name type="scientific">Branchiostoma lanceolatum</name>
    <name type="common">Common lancelet</name>
    <name type="synonym">Amphioxus lanceolatum</name>
    <dbReference type="NCBI Taxonomy" id="7740"/>
    <lineage>
        <taxon>Eukaryota</taxon>
        <taxon>Metazoa</taxon>
        <taxon>Chordata</taxon>
        <taxon>Cephalochordata</taxon>
        <taxon>Leptocardii</taxon>
        <taxon>Amphioxiformes</taxon>
        <taxon>Branchiostomatidae</taxon>
        <taxon>Branchiostoma</taxon>
    </lineage>
</organism>
<dbReference type="Gene3D" id="2.40.128.20">
    <property type="match status" value="1"/>
</dbReference>
<evidence type="ECO:0000256" key="2">
    <source>
        <dbReference type="ARBA" id="ARBA00006889"/>
    </source>
</evidence>
<keyword evidence="7" id="KW-0446">Lipid-binding</keyword>
<gene>
    <name evidence="13" type="primary">APOD</name>
    <name evidence="13" type="ORF">BLAG_LOCUS23136</name>
</gene>
<evidence type="ECO:0000256" key="5">
    <source>
        <dbReference type="ARBA" id="ARBA00022525"/>
    </source>
</evidence>
<dbReference type="GO" id="GO:0031409">
    <property type="term" value="F:pigment binding"/>
    <property type="evidence" value="ECO:0007669"/>
    <property type="project" value="InterPro"/>
</dbReference>
<keyword evidence="6 11" id="KW-0732">Signal</keyword>
<evidence type="ECO:0000256" key="10">
    <source>
        <dbReference type="ARBA" id="ARBA00023283"/>
    </source>
</evidence>
<accession>A0A8K0AAB5</accession>
<comment type="similarity">
    <text evidence="2 11">Belongs to the calycin superfamily. Lipocalin family.</text>
</comment>
<keyword evidence="8" id="KW-1015">Disulfide bond</keyword>
<dbReference type="PIRSF" id="PIRSF036893">
    <property type="entry name" value="Lipocalin_ApoD"/>
    <property type="match status" value="1"/>
</dbReference>
<feature type="signal peptide" evidence="11">
    <location>
        <begin position="1"/>
        <end position="17"/>
    </location>
</feature>
<evidence type="ECO:0000313" key="13">
    <source>
        <dbReference type="EMBL" id="CAH1271007.1"/>
    </source>
</evidence>
<dbReference type="GO" id="GO:0008289">
    <property type="term" value="F:lipid binding"/>
    <property type="evidence" value="ECO:0007669"/>
    <property type="project" value="UniProtKB-KW"/>
</dbReference>
<keyword evidence="14" id="KW-1185">Reference proteome</keyword>
<dbReference type="InterPro" id="IPR012674">
    <property type="entry name" value="Calycin"/>
</dbReference>
<dbReference type="InterPro" id="IPR022271">
    <property type="entry name" value="Lipocalin_ApoD"/>
</dbReference>
<evidence type="ECO:0000256" key="9">
    <source>
        <dbReference type="ARBA" id="ARBA00023180"/>
    </source>
</evidence>
<evidence type="ECO:0000256" key="3">
    <source>
        <dbReference type="ARBA" id="ARBA00019890"/>
    </source>
</evidence>
<dbReference type="GO" id="GO:0006629">
    <property type="term" value="P:lipid metabolic process"/>
    <property type="evidence" value="ECO:0007669"/>
    <property type="project" value="TreeGrafter"/>
</dbReference>
<dbReference type="GO" id="GO:0005737">
    <property type="term" value="C:cytoplasm"/>
    <property type="evidence" value="ECO:0007669"/>
    <property type="project" value="TreeGrafter"/>
</dbReference>
<evidence type="ECO:0000256" key="8">
    <source>
        <dbReference type="ARBA" id="ARBA00023157"/>
    </source>
</evidence>
<sequence>MRTFIAAILAFTAIADAQFITWFGDSCPRVQTKANFDIRPYMGRWYELSKYPNSFQSGECGTAIYSLEEDNTVTVNNTQIKDDGRSDTVIGQARDDPDSDIPGRLQVRFSSFQPWGSYWVVDTDYDNYSLVYSCNYFLINRVEFLWILARDRALPEGTMNNLLQKLESYNIDTTKLVDTVQDVEICDKS</sequence>
<evidence type="ECO:0000259" key="12">
    <source>
        <dbReference type="Pfam" id="PF08212"/>
    </source>
</evidence>
<dbReference type="GO" id="GO:0005576">
    <property type="term" value="C:extracellular region"/>
    <property type="evidence" value="ECO:0007669"/>
    <property type="project" value="UniProtKB-SubCell"/>
</dbReference>
<dbReference type="InterPro" id="IPR003057">
    <property type="entry name" value="Invtbrt_color"/>
</dbReference>
<feature type="chain" id="PRO_5035498639" description="Apolipoprotein D" evidence="11">
    <location>
        <begin position="18"/>
        <end position="189"/>
    </location>
</feature>
<dbReference type="GO" id="GO:0000302">
    <property type="term" value="P:response to reactive oxygen species"/>
    <property type="evidence" value="ECO:0007669"/>
    <property type="project" value="TreeGrafter"/>
</dbReference>
<proteinExistence type="inferred from homology"/>